<feature type="transmembrane region" description="Helical" evidence="1">
    <location>
        <begin position="218"/>
        <end position="239"/>
    </location>
</feature>
<feature type="transmembrane region" description="Helical" evidence="1">
    <location>
        <begin position="178"/>
        <end position="198"/>
    </location>
</feature>
<evidence type="ECO:0000313" key="3">
    <source>
        <dbReference type="Proteomes" id="UP000287601"/>
    </source>
</evidence>
<dbReference type="Proteomes" id="UP000287601">
    <property type="component" value="Chromosome"/>
</dbReference>
<dbReference type="AlphaFoldDB" id="A0A410PUM7"/>
<evidence type="ECO:0000313" key="2">
    <source>
        <dbReference type="EMBL" id="QAT42652.1"/>
    </source>
</evidence>
<proteinExistence type="predicted"/>
<feature type="transmembrane region" description="Helical" evidence="1">
    <location>
        <begin position="100"/>
        <end position="127"/>
    </location>
</feature>
<feature type="transmembrane region" description="Helical" evidence="1">
    <location>
        <begin position="292"/>
        <end position="311"/>
    </location>
</feature>
<name>A0A410PUM7_9FIRM</name>
<dbReference type="KEGG" id="amij:EQM06_05105"/>
<dbReference type="RefSeq" id="WP_128745302.1">
    <property type="nucleotide sequence ID" value="NZ_CP035281.1"/>
</dbReference>
<keyword evidence="1" id="KW-0812">Transmembrane</keyword>
<sequence length="328" mass="36556">METKKFDLFVCFAAFGSALLSVGLYLGGKISAVYSFLYMPAEAVSNLVRWLSFRSAAGNMAAWLLYAGICLIPAGFVIVKRLRKGQCTPDNKKSKTERTDYILLMLSAYLFFMLYCFINPGILSVFIPDGIGTEWIDALPILKIILANMAYSLGIGYAVLKFAADFQSIDIWRKTEHLLIFCTILYVAMTCFILPLNLFQEYENVSSAGGQAAVLFQFFLKLLPTACLVGIMQSGVLLIHSLKENKYERGAAEIAMLMASRSRKTVVVSVLCNIAQNVTQFILWRGTNHVNILLNIPFLPLILAFAGLLLAEYMKESSSLYDDNQMII</sequence>
<dbReference type="EMBL" id="CP035281">
    <property type="protein sequence ID" value="QAT42652.1"/>
    <property type="molecule type" value="Genomic_DNA"/>
</dbReference>
<reference evidence="2 3" key="1">
    <citation type="submission" date="2019-01" db="EMBL/GenBank/DDBJ databases">
        <title>Draft genomes of a novel of Aminipila strains.</title>
        <authorList>
            <person name="Ma S."/>
        </authorList>
    </citation>
    <scope>NUCLEOTIDE SEQUENCE [LARGE SCALE GENOMIC DNA]</scope>
    <source>
        <strain evidence="3">JN-39</strain>
    </source>
</reference>
<feature type="transmembrane region" description="Helical" evidence="1">
    <location>
        <begin position="56"/>
        <end position="79"/>
    </location>
</feature>
<organism evidence="2 3">
    <name type="scientific">Aminipila luticellarii</name>
    <dbReference type="NCBI Taxonomy" id="2507160"/>
    <lineage>
        <taxon>Bacteria</taxon>
        <taxon>Bacillati</taxon>
        <taxon>Bacillota</taxon>
        <taxon>Clostridia</taxon>
        <taxon>Peptostreptococcales</taxon>
        <taxon>Anaerovoracaceae</taxon>
        <taxon>Aminipila</taxon>
    </lineage>
</organism>
<evidence type="ECO:0000256" key="1">
    <source>
        <dbReference type="SAM" id="Phobius"/>
    </source>
</evidence>
<feature type="transmembrane region" description="Helical" evidence="1">
    <location>
        <begin position="139"/>
        <end position="158"/>
    </location>
</feature>
<keyword evidence="1" id="KW-0472">Membrane</keyword>
<gene>
    <name evidence="2" type="ORF">EQM06_05105</name>
</gene>
<evidence type="ECO:0008006" key="4">
    <source>
        <dbReference type="Google" id="ProtNLM"/>
    </source>
</evidence>
<accession>A0A410PUM7</accession>
<protein>
    <recommendedName>
        <fullName evidence="4">DUF2975 domain-containing protein</fullName>
    </recommendedName>
</protein>
<keyword evidence="1" id="KW-1133">Transmembrane helix</keyword>
<keyword evidence="3" id="KW-1185">Reference proteome</keyword>
<dbReference type="OrthoDB" id="2040996at2"/>